<gene>
    <name evidence="2" type="ORF">ACE3NQ_03140</name>
</gene>
<dbReference type="Proteomes" id="UP001580407">
    <property type="component" value="Unassembled WGS sequence"/>
</dbReference>
<dbReference type="EMBL" id="JBHILM010000002">
    <property type="protein sequence ID" value="MFB5679914.1"/>
    <property type="molecule type" value="Genomic_DNA"/>
</dbReference>
<accession>A0ABV5B4T1</accession>
<name>A0ABV5B4T1_9BACL</name>
<feature type="region of interest" description="Disordered" evidence="1">
    <location>
        <begin position="279"/>
        <end position="344"/>
    </location>
</feature>
<feature type="compositionally biased region" description="Low complexity" evidence="1">
    <location>
        <begin position="286"/>
        <end position="300"/>
    </location>
</feature>
<organism evidence="2 3">
    <name type="scientific">Paenibacillus terreus</name>
    <dbReference type="NCBI Taxonomy" id="1387834"/>
    <lineage>
        <taxon>Bacteria</taxon>
        <taxon>Bacillati</taxon>
        <taxon>Bacillota</taxon>
        <taxon>Bacilli</taxon>
        <taxon>Bacillales</taxon>
        <taxon>Paenibacillaceae</taxon>
        <taxon>Paenibacillus</taxon>
    </lineage>
</organism>
<sequence>MTIVLGIAVAVLILIIIQQFRRRGRGERAAKRRRLFYAQAPAPASAGTGNSEAITDLWLKLERSLPDSYAEAVRSRTLLENPDISEQEYAWRWHELKRYFILCALLDRVPMFSSRLDEVWHQMLMFTREYEQFSRHFYGRMLHHAPHAGSQPMPKERAWFDAVYVQSFGWNKYSADLWGRFFTEPLPKEELEMYANRSADLQQTSRWNMYGYRNQPEIREAVNWLLKRLRSHVHTARRGNKDDLIPVNYSHPEALLFSAVWFSMNEPLGFEEQMVHPEVEKARAHSSGSGCSSASGCGSSDNRDHDSSSSHHHTSGGHDSGGSSCSSSSCSSSSCSSGCGGGGE</sequence>
<evidence type="ECO:0000313" key="2">
    <source>
        <dbReference type="EMBL" id="MFB5679914.1"/>
    </source>
</evidence>
<feature type="compositionally biased region" description="Low complexity" evidence="1">
    <location>
        <begin position="321"/>
        <end position="337"/>
    </location>
</feature>
<dbReference type="RefSeq" id="WP_375523735.1">
    <property type="nucleotide sequence ID" value="NZ_JBHILM010000002.1"/>
</dbReference>
<evidence type="ECO:0000256" key="1">
    <source>
        <dbReference type="SAM" id="MobiDB-lite"/>
    </source>
</evidence>
<evidence type="ECO:0000313" key="3">
    <source>
        <dbReference type="Proteomes" id="UP001580407"/>
    </source>
</evidence>
<proteinExistence type="predicted"/>
<comment type="caution">
    <text evidence="2">The sequence shown here is derived from an EMBL/GenBank/DDBJ whole genome shotgun (WGS) entry which is preliminary data.</text>
</comment>
<reference evidence="2 3" key="1">
    <citation type="submission" date="2024-09" db="EMBL/GenBank/DDBJ databases">
        <authorList>
            <person name="Ruan L."/>
        </authorList>
    </citation>
    <scope>NUCLEOTIDE SEQUENCE [LARGE SCALE GENOMIC DNA]</scope>
    <source>
        <strain evidence="2 3">D33</strain>
    </source>
</reference>
<keyword evidence="3" id="KW-1185">Reference proteome</keyword>
<protein>
    <submittedName>
        <fullName evidence="2">Uncharacterized protein</fullName>
    </submittedName>
</protein>